<comment type="caution">
    <text evidence="1">The sequence shown here is derived from an EMBL/GenBank/DDBJ whole genome shotgun (WGS) entry which is preliminary data.</text>
</comment>
<dbReference type="Proteomes" id="UP001291926">
    <property type="component" value="Unassembled WGS sequence"/>
</dbReference>
<evidence type="ECO:0000313" key="1">
    <source>
        <dbReference type="EMBL" id="KAK4477070.1"/>
    </source>
</evidence>
<evidence type="ECO:0000313" key="2">
    <source>
        <dbReference type="Proteomes" id="UP001291926"/>
    </source>
</evidence>
<dbReference type="PANTHER" id="PTHR46868">
    <property type="entry name" value="FCS-LIKE ZINC FINGER 11"/>
    <property type="match status" value="1"/>
</dbReference>
<organism evidence="1 2">
    <name type="scientific">Penstemon davidsonii</name>
    <dbReference type="NCBI Taxonomy" id="160366"/>
    <lineage>
        <taxon>Eukaryota</taxon>
        <taxon>Viridiplantae</taxon>
        <taxon>Streptophyta</taxon>
        <taxon>Embryophyta</taxon>
        <taxon>Tracheophyta</taxon>
        <taxon>Spermatophyta</taxon>
        <taxon>Magnoliopsida</taxon>
        <taxon>eudicotyledons</taxon>
        <taxon>Gunneridae</taxon>
        <taxon>Pentapetalae</taxon>
        <taxon>asterids</taxon>
        <taxon>lamiids</taxon>
        <taxon>Lamiales</taxon>
        <taxon>Plantaginaceae</taxon>
        <taxon>Cheloneae</taxon>
        <taxon>Penstemon</taxon>
    </lineage>
</organism>
<reference evidence="1 2" key="1">
    <citation type="journal article" date="2023" name="bioRxiv">
        <title>Genome report: Whole genome sequence and annotation of Penstemon davidsonii.</title>
        <authorList>
            <person name="Ostevik K.L."/>
            <person name="Alabady M."/>
            <person name="Zhang M."/>
            <person name="Rausher M.D."/>
        </authorList>
    </citation>
    <scope>NUCLEOTIDE SEQUENCE [LARGE SCALE GENOMIC DNA]</scope>
    <source>
        <strain evidence="1">DNT005</strain>
        <tissue evidence="1">Whole leaf</tissue>
    </source>
</reference>
<dbReference type="EMBL" id="JAYDYQ010002688">
    <property type="protein sequence ID" value="KAK4477070.1"/>
    <property type="molecule type" value="Genomic_DNA"/>
</dbReference>
<proteinExistence type="predicted"/>
<accession>A0ABR0CK20</accession>
<gene>
    <name evidence="1" type="ORF">RD792_016276</name>
</gene>
<sequence length="224" mass="25864">MLRKRTRSYKKDQLMNHLMHDAVSESYDFSSQNFFNVPGLFVGFNPKTRNLIPCPKLQNEGSCKSWDCSKVGLSIVDSLADETKELGKVIRISDIQRGDSDVIFEIGDAPFEQEPFENFRACLLDSRGYRYRSHFTNFGNRKSGLGSDDLVPENKVNPMGFLEEILNRFILEVVLLVASEIELSEDYKCLTTHGPNPKVTHIFDDYILEHRNEEITDFSKKKWR</sequence>
<name>A0ABR0CK20_9LAMI</name>
<dbReference type="InterPro" id="IPR044585">
    <property type="entry name" value="FLZ10/11"/>
</dbReference>
<keyword evidence="2" id="KW-1185">Reference proteome</keyword>
<protein>
    <submittedName>
        <fullName evidence="1">Uncharacterized protein</fullName>
    </submittedName>
</protein>
<dbReference type="PANTHER" id="PTHR46868:SF3">
    <property type="entry name" value="FCS-LIKE ZINC FINGER 11"/>
    <property type="match status" value="1"/>
</dbReference>